<dbReference type="CDD" id="cd13520">
    <property type="entry name" value="PBP2_TAXI_TRAP"/>
    <property type="match status" value="1"/>
</dbReference>
<dbReference type="RefSeq" id="WP_144069031.1">
    <property type="nucleotide sequence ID" value="NZ_CP041636.1"/>
</dbReference>
<dbReference type="Proteomes" id="UP000317496">
    <property type="component" value="Chromosome"/>
</dbReference>
<sequence>MNRRDFLLRSAASVSLGGVALLARPAAAQQVQAETVRPKDSGGFFRILTGSAHTTAFPVGVAMASAISNPPGSRPCDKGGSCGVPGLIAVALTSQGSVANLAAIGNESIESGFAQADLVASAYQGEGIYFRRAKQGNLRVLASLYPETIHLVVRGTAGINGVGDLAGKRVSLDRTGSGTRFNAEIILAAHGLRLNQLKVLEVDPGEAADLMVRDQLDAFFLISGQPAPTVGDLTDREIARIVPLTGRQIEGALRRHPFFTRDIIPANTYRGVPETETLSIGMQWIGPESLDPELVYELLRALWHPQNRKILNAGPPMSQRIRLGTALLGVSVPLHLGAERFYREMKLIT</sequence>
<dbReference type="InterPro" id="IPR006311">
    <property type="entry name" value="TAT_signal"/>
</dbReference>
<dbReference type="PANTHER" id="PTHR42941:SF1">
    <property type="entry name" value="SLL1037 PROTEIN"/>
    <property type="match status" value="1"/>
</dbReference>
<reference evidence="2 3" key="1">
    <citation type="submission" date="2019-07" db="EMBL/GenBank/DDBJ databases">
        <title>Genome sequencing for Ferrovibrio sp. K5.</title>
        <authorList>
            <person name="Park S.-J."/>
        </authorList>
    </citation>
    <scope>NUCLEOTIDE SEQUENCE [LARGE SCALE GENOMIC DNA]</scope>
    <source>
        <strain evidence="2 3">K5</strain>
    </source>
</reference>
<accession>A0A516H393</accession>
<protein>
    <submittedName>
        <fullName evidence="2">TAXI family TRAP transporter solute-binding subunit</fullName>
    </submittedName>
</protein>
<keyword evidence="3" id="KW-1185">Reference proteome</keyword>
<evidence type="ECO:0000313" key="2">
    <source>
        <dbReference type="EMBL" id="QDO98050.1"/>
    </source>
</evidence>
<dbReference type="InterPro" id="IPR011852">
    <property type="entry name" value="TRAP_TAXI"/>
</dbReference>
<feature type="signal peptide" evidence="1">
    <location>
        <begin position="1"/>
        <end position="28"/>
    </location>
</feature>
<dbReference type="Gene3D" id="3.40.190.10">
    <property type="entry name" value="Periplasmic binding protein-like II"/>
    <property type="match status" value="2"/>
</dbReference>
<proteinExistence type="predicted"/>
<dbReference type="EMBL" id="CP041636">
    <property type="protein sequence ID" value="QDO98050.1"/>
    <property type="molecule type" value="Genomic_DNA"/>
</dbReference>
<gene>
    <name evidence="2" type="ORF">FNB15_12550</name>
</gene>
<dbReference type="PANTHER" id="PTHR42941">
    <property type="entry name" value="SLL1037 PROTEIN"/>
    <property type="match status" value="1"/>
</dbReference>
<dbReference type="KEGG" id="fer:FNB15_12550"/>
<keyword evidence="1" id="KW-0732">Signal</keyword>
<organism evidence="2 3">
    <name type="scientific">Ferrovibrio terrae</name>
    <dbReference type="NCBI Taxonomy" id="2594003"/>
    <lineage>
        <taxon>Bacteria</taxon>
        <taxon>Pseudomonadati</taxon>
        <taxon>Pseudomonadota</taxon>
        <taxon>Alphaproteobacteria</taxon>
        <taxon>Rhodospirillales</taxon>
        <taxon>Rhodospirillaceae</taxon>
        <taxon>Ferrovibrio</taxon>
    </lineage>
</organism>
<dbReference type="Pfam" id="PF16868">
    <property type="entry name" value="NMT1_3"/>
    <property type="match status" value="1"/>
</dbReference>
<dbReference type="AlphaFoldDB" id="A0A516H393"/>
<feature type="chain" id="PRO_5022141583" evidence="1">
    <location>
        <begin position="29"/>
        <end position="349"/>
    </location>
</feature>
<name>A0A516H393_9PROT</name>
<evidence type="ECO:0000313" key="3">
    <source>
        <dbReference type="Proteomes" id="UP000317496"/>
    </source>
</evidence>
<dbReference type="OrthoDB" id="8477520at2"/>
<dbReference type="PROSITE" id="PS51318">
    <property type="entry name" value="TAT"/>
    <property type="match status" value="1"/>
</dbReference>
<dbReference type="SUPFAM" id="SSF53850">
    <property type="entry name" value="Periplasmic binding protein-like II"/>
    <property type="match status" value="1"/>
</dbReference>
<evidence type="ECO:0000256" key="1">
    <source>
        <dbReference type="SAM" id="SignalP"/>
    </source>
</evidence>
<dbReference type="NCBIfam" id="TIGR02122">
    <property type="entry name" value="TRAP_TAXI"/>
    <property type="match status" value="1"/>
</dbReference>